<sequence>MIGAAKPKQSVRINASALKALGKNVVRECRHWERMSFENAGEINASALKALGNNVVRERSLDSADILKSDPTAQMAPTRAIRRWVASNSGEDFSQAIAAVDSSSESSVDAGADGGPDNSGSDGGSGLNNSDGSGSGAGDDASCSEADKDGSGSSSRGSVGAAGPALPMPVGPAGPALPMP</sequence>
<dbReference type="AlphaFoldDB" id="S8F1H0"/>
<dbReference type="HOGENOM" id="CLU_1499766_0_0_1"/>
<feature type="compositionally biased region" description="Low complexity" evidence="1">
    <location>
        <begin position="127"/>
        <end position="144"/>
    </location>
</feature>
<feature type="compositionally biased region" description="Pro residues" evidence="1">
    <location>
        <begin position="166"/>
        <end position="180"/>
    </location>
</feature>
<name>S8F1H0_FOMSC</name>
<dbReference type="Proteomes" id="UP000015241">
    <property type="component" value="Unassembled WGS sequence"/>
</dbReference>
<gene>
    <name evidence="2" type="ORF">FOMPIDRAFT_117979</name>
</gene>
<accession>S8F1H0</accession>
<protein>
    <submittedName>
        <fullName evidence="2">Uncharacterized protein</fullName>
    </submittedName>
</protein>
<evidence type="ECO:0000256" key="1">
    <source>
        <dbReference type="SAM" id="MobiDB-lite"/>
    </source>
</evidence>
<feature type="compositionally biased region" description="Low complexity" evidence="1">
    <location>
        <begin position="96"/>
        <end position="120"/>
    </location>
</feature>
<reference evidence="2 3" key="1">
    <citation type="journal article" date="2012" name="Science">
        <title>The Paleozoic origin of enzymatic lignin decomposition reconstructed from 31 fungal genomes.</title>
        <authorList>
            <person name="Floudas D."/>
            <person name="Binder M."/>
            <person name="Riley R."/>
            <person name="Barry K."/>
            <person name="Blanchette R.A."/>
            <person name="Henrissat B."/>
            <person name="Martinez A.T."/>
            <person name="Otillar R."/>
            <person name="Spatafora J.W."/>
            <person name="Yadav J.S."/>
            <person name="Aerts A."/>
            <person name="Benoit I."/>
            <person name="Boyd A."/>
            <person name="Carlson A."/>
            <person name="Copeland A."/>
            <person name="Coutinho P.M."/>
            <person name="de Vries R.P."/>
            <person name="Ferreira P."/>
            <person name="Findley K."/>
            <person name="Foster B."/>
            <person name="Gaskell J."/>
            <person name="Glotzer D."/>
            <person name="Gorecki P."/>
            <person name="Heitman J."/>
            <person name="Hesse C."/>
            <person name="Hori C."/>
            <person name="Igarashi K."/>
            <person name="Jurgens J.A."/>
            <person name="Kallen N."/>
            <person name="Kersten P."/>
            <person name="Kohler A."/>
            <person name="Kuees U."/>
            <person name="Kumar T.K.A."/>
            <person name="Kuo A."/>
            <person name="LaButti K."/>
            <person name="Larrondo L.F."/>
            <person name="Lindquist E."/>
            <person name="Ling A."/>
            <person name="Lombard V."/>
            <person name="Lucas S."/>
            <person name="Lundell T."/>
            <person name="Martin R."/>
            <person name="McLaughlin D.J."/>
            <person name="Morgenstern I."/>
            <person name="Morin E."/>
            <person name="Murat C."/>
            <person name="Nagy L.G."/>
            <person name="Nolan M."/>
            <person name="Ohm R.A."/>
            <person name="Patyshakuliyeva A."/>
            <person name="Rokas A."/>
            <person name="Ruiz-Duenas F.J."/>
            <person name="Sabat G."/>
            <person name="Salamov A."/>
            <person name="Samejima M."/>
            <person name="Schmutz J."/>
            <person name="Slot J.C."/>
            <person name="St John F."/>
            <person name="Stenlid J."/>
            <person name="Sun H."/>
            <person name="Sun S."/>
            <person name="Syed K."/>
            <person name="Tsang A."/>
            <person name="Wiebenga A."/>
            <person name="Young D."/>
            <person name="Pisabarro A."/>
            <person name="Eastwood D.C."/>
            <person name="Martin F."/>
            <person name="Cullen D."/>
            <person name="Grigoriev I.V."/>
            <person name="Hibbett D.S."/>
        </authorList>
    </citation>
    <scope>NUCLEOTIDE SEQUENCE</scope>
    <source>
        <strain evidence="3">FP-58527</strain>
    </source>
</reference>
<dbReference type="InParanoid" id="S8F1H0"/>
<organism evidence="2 3">
    <name type="scientific">Fomitopsis schrenkii</name>
    <name type="common">Brown rot fungus</name>
    <dbReference type="NCBI Taxonomy" id="2126942"/>
    <lineage>
        <taxon>Eukaryota</taxon>
        <taxon>Fungi</taxon>
        <taxon>Dikarya</taxon>
        <taxon>Basidiomycota</taxon>
        <taxon>Agaricomycotina</taxon>
        <taxon>Agaricomycetes</taxon>
        <taxon>Polyporales</taxon>
        <taxon>Fomitopsis</taxon>
    </lineage>
</organism>
<keyword evidence="3" id="KW-1185">Reference proteome</keyword>
<evidence type="ECO:0000313" key="3">
    <source>
        <dbReference type="Proteomes" id="UP000015241"/>
    </source>
</evidence>
<proteinExistence type="predicted"/>
<feature type="compositionally biased region" description="Low complexity" evidence="1">
    <location>
        <begin position="151"/>
        <end position="163"/>
    </location>
</feature>
<feature type="region of interest" description="Disordered" evidence="1">
    <location>
        <begin position="96"/>
        <end position="180"/>
    </location>
</feature>
<evidence type="ECO:0000313" key="2">
    <source>
        <dbReference type="EMBL" id="EPS92859.1"/>
    </source>
</evidence>
<feature type="non-terminal residue" evidence="2">
    <location>
        <position position="180"/>
    </location>
</feature>
<dbReference type="EMBL" id="KE504330">
    <property type="protein sequence ID" value="EPS92859.1"/>
    <property type="molecule type" value="Genomic_DNA"/>
</dbReference>